<dbReference type="KEGG" id="smo:SELMODRAFT_414101"/>
<dbReference type="Pfam" id="PF00856">
    <property type="entry name" value="SET"/>
    <property type="match status" value="1"/>
</dbReference>
<dbReference type="PANTHER" id="PTHR47643:SF2">
    <property type="entry name" value="TPR DOMAIN PROTEIN (AFU_ORTHOLOGUE AFUA_5G12710)"/>
    <property type="match status" value="1"/>
</dbReference>
<dbReference type="eggNOG" id="KOG2084">
    <property type="taxonomic scope" value="Eukaryota"/>
</dbReference>
<dbReference type="SMART" id="SM00317">
    <property type="entry name" value="SET"/>
    <property type="match status" value="1"/>
</dbReference>
<reference evidence="2 3" key="1">
    <citation type="journal article" date="2011" name="Science">
        <title>The Selaginella genome identifies genetic changes associated with the evolution of vascular plants.</title>
        <authorList>
            <person name="Banks J.A."/>
            <person name="Nishiyama T."/>
            <person name="Hasebe M."/>
            <person name="Bowman J.L."/>
            <person name="Gribskov M."/>
            <person name="dePamphilis C."/>
            <person name="Albert V.A."/>
            <person name="Aono N."/>
            <person name="Aoyama T."/>
            <person name="Ambrose B.A."/>
            <person name="Ashton N.W."/>
            <person name="Axtell M.J."/>
            <person name="Barker E."/>
            <person name="Barker M.S."/>
            <person name="Bennetzen J.L."/>
            <person name="Bonawitz N.D."/>
            <person name="Chapple C."/>
            <person name="Cheng C."/>
            <person name="Correa L.G."/>
            <person name="Dacre M."/>
            <person name="DeBarry J."/>
            <person name="Dreyer I."/>
            <person name="Elias M."/>
            <person name="Engstrom E.M."/>
            <person name="Estelle M."/>
            <person name="Feng L."/>
            <person name="Finet C."/>
            <person name="Floyd S.K."/>
            <person name="Frommer W.B."/>
            <person name="Fujita T."/>
            <person name="Gramzow L."/>
            <person name="Gutensohn M."/>
            <person name="Harholt J."/>
            <person name="Hattori M."/>
            <person name="Heyl A."/>
            <person name="Hirai T."/>
            <person name="Hiwatashi Y."/>
            <person name="Ishikawa M."/>
            <person name="Iwata M."/>
            <person name="Karol K.G."/>
            <person name="Koehler B."/>
            <person name="Kolukisaoglu U."/>
            <person name="Kubo M."/>
            <person name="Kurata T."/>
            <person name="Lalonde S."/>
            <person name="Li K."/>
            <person name="Li Y."/>
            <person name="Litt A."/>
            <person name="Lyons E."/>
            <person name="Manning G."/>
            <person name="Maruyama T."/>
            <person name="Michael T.P."/>
            <person name="Mikami K."/>
            <person name="Miyazaki S."/>
            <person name="Morinaga S."/>
            <person name="Murata T."/>
            <person name="Mueller-Roeber B."/>
            <person name="Nelson D.R."/>
            <person name="Obara M."/>
            <person name="Oguri Y."/>
            <person name="Olmstead R.G."/>
            <person name="Onodera N."/>
            <person name="Petersen B.L."/>
            <person name="Pils B."/>
            <person name="Prigge M."/>
            <person name="Rensing S.A."/>
            <person name="Riano-Pachon D.M."/>
            <person name="Roberts A.W."/>
            <person name="Sato Y."/>
            <person name="Scheller H.V."/>
            <person name="Schulz B."/>
            <person name="Schulz C."/>
            <person name="Shakirov E.V."/>
            <person name="Shibagaki N."/>
            <person name="Shinohara N."/>
            <person name="Shippen D.E."/>
            <person name="Soerensen I."/>
            <person name="Sotooka R."/>
            <person name="Sugimoto N."/>
            <person name="Sugita M."/>
            <person name="Sumikawa N."/>
            <person name="Tanurdzic M."/>
            <person name="Theissen G."/>
            <person name="Ulvskov P."/>
            <person name="Wakazuki S."/>
            <person name="Weng J.K."/>
            <person name="Willats W.W."/>
            <person name="Wipf D."/>
            <person name="Wolf P.G."/>
            <person name="Yang L."/>
            <person name="Zimmer A.D."/>
            <person name="Zhu Q."/>
            <person name="Mitros T."/>
            <person name="Hellsten U."/>
            <person name="Loque D."/>
            <person name="Otillar R."/>
            <person name="Salamov A."/>
            <person name="Schmutz J."/>
            <person name="Shapiro H."/>
            <person name="Lindquist E."/>
            <person name="Lucas S."/>
            <person name="Rokhsar D."/>
            <person name="Grigoriev I.V."/>
        </authorList>
    </citation>
    <scope>NUCLEOTIDE SEQUENCE [LARGE SCALE GENOMIC DNA]</scope>
</reference>
<dbReference type="HOGENOM" id="CLU_032265_0_0_1"/>
<dbReference type="InterPro" id="IPR053209">
    <property type="entry name" value="Gramillin-biosynth_MTr"/>
</dbReference>
<evidence type="ECO:0000313" key="3">
    <source>
        <dbReference type="Proteomes" id="UP000001514"/>
    </source>
</evidence>
<dbReference type="SUPFAM" id="SSF48452">
    <property type="entry name" value="TPR-like"/>
    <property type="match status" value="1"/>
</dbReference>
<protein>
    <recommendedName>
        <fullName evidence="1">SET domain-containing protein</fullName>
    </recommendedName>
</protein>
<dbReference type="AlphaFoldDB" id="D8RRM9"/>
<dbReference type="InterPro" id="IPR001214">
    <property type="entry name" value="SET_dom"/>
</dbReference>
<keyword evidence="3" id="KW-1185">Reference proteome</keyword>
<dbReference type="InParanoid" id="D8RRM9"/>
<evidence type="ECO:0000313" key="2">
    <source>
        <dbReference type="EMBL" id="EFJ25423.1"/>
    </source>
</evidence>
<dbReference type="SUPFAM" id="SSF82199">
    <property type="entry name" value="SET domain"/>
    <property type="match status" value="1"/>
</dbReference>
<gene>
    <name evidence="2" type="ORF">SELMODRAFT_414101</name>
</gene>
<evidence type="ECO:0000259" key="1">
    <source>
        <dbReference type="PROSITE" id="PS50280"/>
    </source>
</evidence>
<dbReference type="Proteomes" id="UP000001514">
    <property type="component" value="Unassembled WGS sequence"/>
</dbReference>
<dbReference type="InterPro" id="IPR046341">
    <property type="entry name" value="SET_dom_sf"/>
</dbReference>
<dbReference type="PROSITE" id="PS50280">
    <property type="entry name" value="SET"/>
    <property type="match status" value="1"/>
</dbReference>
<dbReference type="PANTHER" id="PTHR47643">
    <property type="entry name" value="TPR DOMAIN PROTEIN (AFU_ORTHOLOGUE AFUA_5G12710)"/>
    <property type="match status" value="1"/>
</dbReference>
<accession>D8RRM9</accession>
<proteinExistence type="predicted"/>
<organism evidence="3">
    <name type="scientific">Selaginella moellendorffii</name>
    <name type="common">Spikemoss</name>
    <dbReference type="NCBI Taxonomy" id="88036"/>
    <lineage>
        <taxon>Eukaryota</taxon>
        <taxon>Viridiplantae</taxon>
        <taxon>Streptophyta</taxon>
        <taxon>Embryophyta</taxon>
        <taxon>Tracheophyta</taxon>
        <taxon>Lycopodiopsida</taxon>
        <taxon>Selaginellales</taxon>
        <taxon>Selaginellaceae</taxon>
        <taxon>Selaginella</taxon>
    </lineage>
</organism>
<feature type="domain" description="SET" evidence="1">
    <location>
        <begin position="273"/>
        <end position="441"/>
    </location>
</feature>
<dbReference type="InterPro" id="IPR011990">
    <property type="entry name" value="TPR-like_helical_dom_sf"/>
</dbReference>
<dbReference type="Gramene" id="EFJ25423">
    <property type="protein sequence ID" value="EFJ25423"/>
    <property type="gene ID" value="SELMODRAFT_414101"/>
</dbReference>
<dbReference type="EMBL" id="GL377587">
    <property type="protein sequence ID" value="EFJ25423.1"/>
    <property type="molecule type" value="Genomic_DNA"/>
</dbReference>
<dbReference type="STRING" id="88036.D8RRM9"/>
<dbReference type="Gene3D" id="2.170.270.10">
    <property type="entry name" value="SET domain"/>
    <property type="match status" value="1"/>
</dbReference>
<sequence length="597" mass="65995">MECSWLIKHAPITLPAKRVSGICKAHSRNEGLTPKPDVLRDLRQGKPIFVLDKHGRLLVAAASLVTEENLRDFANHTNNNMFMVAMRGQDFDRLGIIRGGWPYVMKARPSSGTRLGRMVETIRALGTLPVDRHLFKITDEDALIREGKYCEALQAALAILAMDPWSVPAIIGKAKSLLGLGEYELASSTLSAGVEITQSSSSDMIELLGVAEELKTQAITGNYDRPLLAYFSSGAFMTQDGSLGRITLWPIPCPGYNMLLSTAGVPQMADFFGDFQCQASELHGRGLFATKALKAGDLIFATRPLAMEDYFNDLSLKQDILNKASDLSRVAELLHYLDGASRSSAPPPNRLLVPSGDMEDYMGDLSTAMDPELESRVEAVVRAYTERGHPSLSPRNVLWPLLTLINHCCVPTITLRVVGFTLFCRAARDLKPGEELLSSYGDGPLRSRVSCLRHLGNEESAFDCQCVKCTLETKILPQPQQDASEINVREVEESLRRSRELSVEDRQIIRSAYGFLYYKEGIQSVLPDAEVIMDAVHRYANSKLVFHSCLRLQSQLLRDAKNKEAGREILLKSCVSHFGVSLAQELVVRVEHGVGAF</sequence>
<name>D8RRM9_SELML</name>